<feature type="compositionally biased region" description="Basic and acidic residues" evidence="1">
    <location>
        <begin position="1"/>
        <end position="11"/>
    </location>
</feature>
<reference evidence="2" key="2">
    <citation type="submission" date="2021-02" db="EMBL/GenBank/DDBJ databases">
        <authorList>
            <person name="Kimball J.A."/>
            <person name="Haas M.W."/>
            <person name="Macchietto M."/>
            <person name="Kono T."/>
            <person name="Duquette J."/>
            <person name="Shao M."/>
        </authorList>
    </citation>
    <scope>NUCLEOTIDE SEQUENCE</scope>
    <source>
        <tissue evidence="2">Fresh leaf tissue</tissue>
    </source>
</reference>
<name>A0A8J5T2T8_ZIZPA</name>
<dbReference type="AlphaFoldDB" id="A0A8J5T2T8"/>
<sequence length="68" mass="7623">MVAKQLHDGCRKRSRSPETPSAEALMWKLAFRYSPQLPIFTGTKIEDADGNTPEIFILGSIVSFCCMM</sequence>
<dbReference type="Proteomes" id="UP000729402">
    <property type="component" value="Unassembled WGS sequence"/>
</dbReference>
<gene>
    <name evidence="2" type="ORF">GUJ93_ZPchr0006g45997</name>
</gene>
<protein>
    <submittedName>
        <fullName evidence="2">Uncharacterized protein</fullName>
    </submittedName>
</protein>
<proteinExistence type="predicted"/>
<accession>A0A8J5T2T8</accession>
<feature type="region of interest" description="Disordered" evidence="1">
    <location>
        <begin position="1"/>
        <end position="20"/>
    </location>
</feature>
<organism evidence="2 3">
    <name type="scientific">Zizania palustris</name>
    <name type="common">Northern wild rice</name>
    <dbReference type="NCBI Taxonomy" id="103762"/>
    <lineage>
        <taxon>Eukaryota</taxon>
        <taxon>Viridiplantae</taxon>
        <taxon>Streptophyta</taxon>
        <taxon>Embryophyta</taxon>
        <taxon>Tracheophyta</taxon>
        <taxon>Spermatophyta</taxon>
        <taxon>Magnoliopsida</taxon>
        <taxon>Liliopsida</taxon>
        <taxon>Poales</taxon>
        <taxon>Poaceae</taxon>
        <taxon>BOP clade</taxon>
        <taxon>Oryzoideae</taxon>
        <taxon>Oryzeae</taxon>
        <taxon>Zizaniinae</taxon>
        <taxon>Zizania</taxon>
    </lineage>
</organism>
<evidence type="ECO:0000256" key="1">
    <source>
        <dbReference type="SAM" id="MobiDB-lite"/>
    </source>
</evidence>
<keyword evidence="3" id="KW-1185">Reference proteome</keyword>
<dbReference type="EMBL" id="JAAALK010000283">
    <property type="protein sequence ID" value="KAG8077032.1"/>
    <property type="molecule type" value="Genomic_DNA"/>
</dbReference>
<reference evidence="2" key="1">
    <citation type="journal article" date="2021" name="bioRxiv">
        <title>Whole Genome Assembly and Annotation of Northern Wild Rice, Zizania palustris L., Supports a Whole Genome Duplication in the Zizania Genus.</title>
        <authorList>
            <person name="Haas M."/>
            <person name="Kono T."/>
            <person name="Macchietto M."/>
            <person name="Millas R."/>
            <person name="McGilp L."/>
            <person name="Shao M."/>
            <person name="Duquette J."/>
            <person name="Hirsch C.N."/>
            <person name="Kimball J."/>
        </authorList>
    </citation>
    <scope>NUCLEOTIDE SEQUENCE</scope>
    <source>
        <tissue evidence="2">Fresh leaf tissue</tissue>
    </source>
</reference>
<comment type="caution">
    <text evidence="2">The sequence shown here is derived from an EMBL/GenBank/DDBJ whole genome shotgun (WGS) entry which is preliminary data.</text>
</comment>
<evidence type="ECO:0000313" key="2">
    <source>
        <dbReference type="EMBL" id="KAG8077032.1"/>
    </source>
</evidence>
<evidence type="ECO:0000313" key="3">
    <source>
        <dbReference type="Proteomes" id="UP000729402"/>
    </source>
</evidence>